<gene>
    <name evidence="2" type="primary">31</name>
    <name evidence="2" type="ORF">SEA_PRAIRIE_31</name>
</gene>
<evidence type="ECO:0000313" key="2">
    <source>
        <dbReference type="EMBL" id="QTF82128.1"/>
    </source>
</evidence>
<evidence type="ECO:0000313" key="3">
    <source>
        <dbReference type="Proteomes" id="UP000664925"/>
    </source>
</evidence>
<keyword evidence="3" id="KW-1185">Reference proteome</keyword>
<proteinExistence type="predicted"/>
<dbReference type="EMBL" id="MW601223">
    <property type="protein sequence ID" value="QTF82128.1"/>
    <property type="molecule type" value="Genomic_DNA"/>
</dbReference>
<protein>
    <recommendedName>
        <fullName evidence="4">Minor tail protein</fullName>
    </recommendedName>
</protein>
<evidence type="ECO:0008006" key="4">
    <source>
        <dbReference type="Google" id="ProtNLM"/>
    </source>
</evidence>
<feature type="compositionally biased region" description="Low complexity" evidence="1">
    <location>
        <begin position="306"/>
        <end position="320"/>
    </location>
</feature>
<accession>A0A8A5LRU3</accession>
<evidence type="ECO:0000256" key="1">
    <source>
        <dbReference type="SAM" id="MobiDB-lite"/>
    </source>
</evidence>
<organism evidence="2 3">
    <name type="scientific">Arthrobacter phage Prairie</name>
    <dbReference type="NCBI Taxonomy" id="2816463"/>
    <lineage>
        <taxon>Viruses</taxon>
        <taxon>Duplodnaviria</taxon>
        <taxon>Heunggongvirae</taxon>
        <taxon>Uroviricota</taxon>
        <taxon>Caudoviricetes</taxon>
        <taxon>Berryhillviridae</taxon>
        <taxon>Lilmacvirus</taxon>
        <taxon>Lilmacvirus prairie</taxon>
    </lineage>
</organism>
<name>A0A8A5LRU3_9CAUD</name>
<reference evidence="2" key="1">
    <citation type="submission" date="2021-02" db="EMBL/GenBank/DDBJ databases">
        <authorList>
            <person name="Johnson B.J."/>
            <person name="Isenhart S.H."/>
            <person name="Brown D.K."/>
            <person name="Kleven A.S."/>
            <person name="Bohn B.R."/>
            <person name="Martinez L.A."/>
            <person name="Garcia C.A."/>
            <person name="Zack K.M."/>
            <person name="Garlena R.A."/>
            <person name="Russell D.A."/>
            <person name="Jacobs-Sera D."/>
            <person name="Hatfull G.F."/>
        </authorList>
    </citation>
    <scope>NUCLEOTIDE SEQUENCE</scope>
</reference>
<sequence>MTRIRLLLATPSASGITVPAVGEAVFRPTRKRTVVASPDVTVLPAGFPAPLPSSGPLVVELAPTGPDWVWEVRFAVVGMKRWTEYVAVPDVEELDYEDLVKVNPRTLEPLEEPTALWYAYAAALETTAAGARAAAEIARDAATGSAGSALASATAAADSADEAGTSAFNAGASAASALGHRNAAEAARTGAENARNAADGASTAAADARTAAQAARDAAALSASDAAGSASAAVDHASFAAGHRSAADLARTAAEAARDAAGTFHSTTVDTGYVDGNGHLILRRNDDTLDDAGYVVGPPTQLSVLGTTTGPETPGATGPQGVKGDKGDPGGIVLGTSLGTTDLNTIVTSGVYRQTNSSGADSPLTKNYPYQGGYGVLTVFETTQNATSDVVQEFRSQHYATGIDARGFWRRNRSNNVWSPWRFHASTRTDQTAGRAIYIWDEVNGREQLAYGDTGWRDISGSLLNGWTATWARVRRFGADITLTFLGLNSSVATSDVFFTLPAGLKANTGGYHQGFWFTDTTVSPGFLRLTGGGNLELTRRPATAYSANLQSVVKFTTDDTWPTVLPGTAAGSVQNA</sequence>
<dbReference type="CDD" id="cd19958">
    <property type="entry name" value="pyocin_knob"/>
    <property type="match status" value="1"/>
</dbReference>
<feature type="region of interest" description="Disordered" evidence="1">
    <location>
        <begin position="300"/>
        <end position="327"/>
    </location>
</feature>
<dbReference type="Proteomes" id="UP000664925">
    <property type="component" value="Segment"/>
</dbReference>